<dbReference type="Proteomes" id="UP000270342">
    <property type="component" value="Unassembled WGS sequence"/>
</dbReference>
<dbReference type="Pfam" id="PF05130">
    <property type="entry name" value="FlgN"/>
    <property type="match status" value="1"/>
</dbReference>
<dbReference type="InterPro" id="IPR007809">
    <property type="entry name" value="FlgN-like"/>
</dbReference>
<dbReference type="OrthoDB" id="8641527at2"/>
<evidence type="ECO:0000256" key="2">
    <source>
        <dbReference type="ARBA" id="ARBA00007703"/>
    </source>
</evidence>
<sequence>MTAALLDALQEELNAVEAFTKVLEQEEAALIDGNLMAVLPGIVERKTDLTEKLSNFGKQREAALTDLGLPASREGMNTAIGSDNSLADVWKKLLTLAERARARNVTNGLLIKTRMDYNHQALIALRLAAGAPAIYGPDGRLPMSMQTR</sequence>
<comment type="similarity">
    <text evidence="2">Belongs to the FlgN family.</text>
</comment>
<accession>A0A494X3U7</accession>
<evidence type="ECO:0000313" key="5">
    <source>
        <dbReference type="Proteomes" id="UP000270342"/>
    </source>
</evidence>
<gene>
    <name evidence="4" type="ORF">D7S86_26365</name>
</gene>
<keyword evidence="5" id="KW-1185">Reference proteome</keyword>
<organism evidence="4 5">
    <name type="scientific">Pararobbsia silviterrae</name>
    <dbReference type="NCBI Taxonomy" id="1792498"/>
    <lineage>
        <taxon>Bacteria</taxon>
        <taxon>Pseudomonadati</taxon>
        <taxon>Pseudomonadota</taxon>
        <taxon>Betaproteobacteria</taxon>
        <taxon>Burkholderiales</taxon>
        <taxon>Burkholderiaceae</taxon>
        <taxon>Pararobbsia</taxon>
    </lineage>
</organism>
<proteinExistence type="inferred from homology"/>
<name>A0A494X3U7_9BURK</name>
<keyword evidence="4" id="KW-0969">Cilium</keyword>
<dbReference type="RefSeq" id="WP_121090988.1">
    <property type="nucleotide sequence ID" value="NZ_RBZU01000017.1"/>
</dbReference>
<evidence type="ECO:0000256" key="3">
    <source>
        <dbReference type="ARBA" id="ARBA00022795"/>
    </source>
</evidence>
<dbReference type="SUPFAM" id="SSF140566">
    <property type="entry name" value="FlgN-like"/>
    <property type="match status" value="1"/>
</dbReference>
<dbReference type="AlphaFoldDB" id="A0A494X3U7"/>
<dbReference type="GO" id="GO:0044780">
    <property type="term" value="P:bacterial-type flagellum assembly"/>
    <property type="evidence" value="ECO:0007669"/>
    <property type="project" value="InterPro"/>
</dbReference>
<keyword evidence="4" id="KW-0966">Cell projection</keyword>
<comment type="function">
    <text evidence="1">Required for the efficient initiation of filament assembly.</text>
</comment>
<dbReference type="Gene3D" id="1.20.58.300">
    <property type="entry name" value="FlgN-like"/>
    <property type="match status" value="1"/>
</dbReference>
<protein>
    <submittedName>
        <fullName evidence="4">Flagellar protein FlgN</fullName>
    </submittedName>
</protein>
<evidence type="ECO:0000256" key="1">
    <source>
        <dbReference type="ARBA" id="ARBA00002397"/>
    </source>
</evidence>
<dbReference type="InterPro" id="IPR036679">
    <property type="entry name" value="FlgN-like_sf"/>
</dbReference>
<evidence type="ECO:0000313" key="4">
    <source>
        <dbReference type="EMBL" id="RKP45365.1"/>
    </source>
</evidence>
<reference evidence="4 5" key="1">
    <citation type="submission" date="2018-10" db="EMBL/GenBank/DDBJ databases">
        <title>Robbsia sp. DHC34, isolated from soil.</title>
        <authorList>
            <person name="Gao Z.-H."/>
            <person name="Qiu L.-H."/>
        </authorList>
    </citation>
    <scope>NUCLEOTIDE SEQUENCE [LARGE SCALE GENOMIC DNA]</scope>
    <source>
        <strain evidence="4 5">DHC34</strain>
    </source>
</reference>
<keyword evidence="3" id="KW-1005">Bacterial flagellum biogenesis</keyword>
<comment type="caution">
    <text evidence="4">The sequence shown here is derived from an EMBL/GenBank/DDBJ whole genome shotgun (WGS) entry which is preliminary data.</text>
</comment>
<dbReference type="EMBL" id="RBZU01000017">
    <property type="protein sequence ID" value="RKP45365.1"/>
    <property type="molecule type" value="Genomic_DNA"/>
</dbReference>
<keyword evidence="4" id="KW-0282">Flagellum</keyword>